<evidence type="ECO:0000313" key="7">
    <source>
        <dbReference type="Proteomes" id="UP000184301"/>
    </source>
</evidence>
<dbReference type="Pfam" id="PF01380">
    <property type="entry name" value="SIS"/>
    <property type="match status" value="1"/>
</dbReference>
<organism evidence="6 7">
    <name type="scientific">Hespellia stercorisuis DSM 15480</name>
    <dbReference type="NCBI Taxonomy" id="1121950"/>
    <lineage>
        <taxon>Bacteria</taxon>
        <taxon>Bacillati</taxon>
        <taxon>Bacillota</taxon>
        <taxon>Clostridia</taxon>
        <taxon>Lachnospirales</taxon>
        <taxon>Lachnospiraceae</taxon>
        <taxon>Hespellia</taxon>
    </lineage>
</organism>
<dbReference type="PROSITE" id="PS51071">
    <property type="entry name" value="HTH_RPIR"/>
    <property type="match status" value="1"/>
</dbReference>
<keyword evidence="3" id="KW-0804">Transcription</keyword>
<dbReference type="Gene3D" id="1.10.10.10">
    <property type="entry name" value="Winged helix-like DNA-binding domain superfamily/Winged helix DNA-binding domain"/>
    <property type="match status" value="1"/>
</dbReference>
<name>A0A1M6WNI3_9FIRM</name>
<evidence type="ECO:0000256" key="2">
    <source>
        <dbReference type="ARBA" id="ARBA00023125"/>
    </source>
</evidence>
<dbReference type="CDD" id="cd05013">
    <property type="entry name" value="SIS_RpiR"/>
    <property type="match status" value="1"/>
</dbReference>
<dbReference type="RefSeq" id="WP_073113282.1">
    <property type="nucleotide sequence ID" value="NZ_FQZY01000116.1"/>
</dbReference>
<feature type="domain" description="HTH rpiR-type" evidence="4">
    <location>
        <begin position="3"/>
        <end position="79"/>
    </location>
</feature>
<proteinExistence type="predicted"/>
<dbReference type="PANTHER" id="PTHR30514">
    <property type="entry name" value="GLUCOKINASE"/>
    <property type="match status" value="1"/>
</dbReference>
<dbReference type="PANTHER" id="PTHR30514:SF1">
    <property type="entry name" value="HTH-TYPE TRANSCRIPTIONAL REGULATOR HEXR-RELATED"/>
    <property type="match status" value="1"/>
</dbReference>
<dbReference type="InterPro" id="IPR035472">
    <property type="entry name" value="RpiR-like_SIS"/>
</dbReference>
<keyword evidence="7" id="KW-1185">Reference proteome</keyword>
<dbReference type="InterPro" id="IPR001347">
    <property type="entry name" value="SIS_dom"/>
</dbReference>
<dbReference type="Gene3D" id="3.40.50.10490">
    <property type="entry name" value="Glucose-6-phosphate isomerase like protein, domain 1"/>
    <property type="match status" value="1"/>
</dbReference>
<evidence type="ECO:0000256" key="3">
    <source>
        <dbReference type="ARBA" id="ARBA00023163"/>
    </source>
</evidence>
<evidence type="ECO:0000259" key="4">
    <source>
        <dbReference type="PROSITE" id="PS51071"/>
    </source>
</evidence>
<evidence type="ECO:0000313" key="6">
    <source>
        <dbReference type="EMBL" id="SHK95330.1"/>
    </source>
</evidence>
<dbReference type="InterPro" id="IPR000281">
    <property type="entry name" value="HTH_RpiR"/>
</dbReference>
<evidence type="ECO:0000256" key="1">
    <source>
        <dbReference type="ARBA" id="ARBA00023015"/>
    </source>
</evidence>
<sequence length="301" mass="34016">MEKAIQIRIKEVYATLRPSEQKVADWVLKYKGTGEELLMEELAGQTQVSQPTIVRFVKALGYKGFRDFKYSLMQEHARKDAPASVEDRIELYGFKLSGRDKLEEIPGKIINTSVQMLEETLKSIQIKEYKRAIDAILEAENIVIYSVENSICTATDLMTKLTYLGLNCRMYGDYYLQNVSAGNLSKKDLAIGISYSGYSKHTVEMMRKAKKAGARTMVVTNFENAVIANYADILICASNQQFLYGNTIFSRISQIALVDMLYAGLLNRDYTRLSKRLNKNSRIVAERAYGENEEGAVALSN</sequence>
<keyword evidence="2" id="KW-0238">DNA-binding</keyword>
<dbReference type="STRING" id="1121950.SAMN02745243_04062"/>
<dbReference type="InterPro" id="IPR036388">
    <property type="entry name" value="WH-like_DNA-bd_sf"/>
</dbReference>
<dbReference type="EMBL" id="FQZY01000116">
    <property type="protein sequence ID" value="SHK95330.1"/>
    <property type="molecule type" value="Genomic_DNA"/>
</dbReference>
<dbReference type="GO" id="GO:0003677">
    <property type="term" value="F:DNA binding"/>
    <property type="evidence" value="ECO:0007669"/>
    <property type="project" value="UniProtKB-KW"/>
</dbReference>
<dbReference type="SUPFAM" id="SSF46689">
    <property type="entry name" value="Homeodomain-like"/>
    <property type="match status" value="1"/>
</dbReference>
<dbReference type="AlphaFoldDB" id="A0A1M6WNI3"/>
<reference evidence="6 7" key="1">
    <citation type="submission" date="2016-11" db="EMBL/GenBank/DDBJ databases">
        <authorList>
            <person name="Jaros S."/>
            <person name="Januszkiewicz K."/>
            <person name="Wedrychowicz H."/>
        </authorList>
    </citation>
    <scope>NUCLEOTIDE SEQUENCE [LARGE SCALE GENOMIC DNA]</scope>
    <source>
        <strain evidence="6 7">DSM 15480</strain>
    </source>
</reference>
<gene>
    <name evidence="6" type="ORF">SAMN02745243_04062</name>
</gene>
<evidence type="ECO:0000259" key="5">
    <source>
        <dbReference type="PROSITE" id="PS51464"/>
    </source>
</evidence>
<dbReference type="InterPro" id="IPR009057">
    <property type="entry name" value="Homeodomain-like_sf"/>
</dbReference>
<dbReference type="SUPFAM" id="SSF53697">
    <property type="entry name" value="SIS domain"/>
    <property type="match status" value="1"/>
</dbReference>
<dbReference type="GO" id="GO:0003700">
    <property type="term" value="F:DNA-binding transcription factor activity"/>
    <property type="evidence" value="ECO:0007669"/>
    <property type="project" value="InterPro"/>
</dbReference>
<accession>A0A1M6WNI3</accession>
<dbReference type="OrthoDB" id="3684496at2"/>
<dbReference type="Proteomes" id="UP000184301">
    <property type="component" value="Unassembled WGS sequence"/>
</dbReference>
<dbReference type="Pfam" id="PF01418">
    <property type="entry name" value="HTH_6"/>
    <property type="match status" value="1"/>
</dbReference>
<dbReference type="PROSITE" id="PS51464">
    <property type="entry name" value="SIS"/>
    <property type="match status" value="1"/>
</dbReference>
<feature type="domain" description="SIS" evidence="5">
    <location>
        <begin position="132"/>
        <end position="271"/>
    </location>
</feature>
<dbReference type="GO" id="GO:0097367">
    <property type="term" value="F:carbohydrate derivative binding"/>
    <property type="evidence" value="ECO:0007669"/>
    <property type="project" value="InterPro"/>
</dbReference>
<keyword evidence="1" id="KW-0805">Transcription regulation</keyword>
<dbReference type="InterPro" id="IPR047640">
    <property type="entry name" value="RpiR-like"/>
</dbReference>
<protein>
    <submittedName>
        <fullName evidence="6">Transcriptional regulator, RpiR family</fullName>
    </submittedName>
</protein>
<dbReference type="GO" id="GO:1901135">
    <property type="term" value="P:carbohydrate derivative metabolic process"/>
    <property type="evidence" value="ECO:0007669"/>
    <property type="project" value="InterPro"/>
</dbReference>
<dbReference type="InterPro" id="IPR046348">
    <property type="entry name" value="SIS_dom_sf"/>
</dbReference>